<keyword evidence="4" id="KW-0410">Iron transport</keyword>
<evidence type="ECO:0000256" key="9">
    <source>
        <dbReference type="ARBA" id="ARBA00023077"/>
    </source>
</evidence>
<evidence type="ECO:0000313" key="17">
    <source>
        <dbReference type="Proteomes" id="UP000315908"/>
    </source>
</evidence>
<evidence type="ECO:0000256" key="4">
    <source>
        <dbReference type="ARBA" id="ARBA00022496"/>
    </source>
</evidence>
<evidence type="ECO:0000256" key="2">
    <source>
        <dbReference type="ARBA" id="ARBA00022448"/>
    </source>
</evidence>
<dbReference type="InterPro" id="IPR036942">
    <property type="entry name" value="Beta-barrel_TonB_sf"/>
</dbReference>
<gene>
    <name evidence="16" type="ORF">IQ31_02888</name>
</gene>
<dbReference type="Gene3D" id="2.170.130.10">
    <property type="entry name" value="TonB-dependent receptor, plug domain"/>
    <property type="match status" value="1"/>
</dbReference>
<evidence type="ECO:0000259" key="14">
    <source>
        <dbReference type="Pfam" id="PF00593"/>
    </source>
</evidence>
<dbReference type="SUPFAM" id="SSF56935">
    <property type="entry name" value="Porins"/>
    <property type="match status" value="1"/>
</dbReference>
<dbReference type="EMBL" id="VLKR01000014">
    <property type="protein sequence ID" value="TWI19142.1"/>
    <property type="molecule type" value="Genomic_DNA"/>
</dbReference>
<dbReference type="Gene3D" id="2.40.170.20">
    <property type="entry name" value="TonB-dependent receptor, beta-barrel domain"/>
    <property type="match status" value="1"/>
</dbReference>
<comment type="subcellular location">
    <subcellularLocation>
        <location evidence="1 12">Cell outer membrane</location>
        <topology evidence="1 12">Multi-pass membrane protein</topology>
    </subcellularLocation>
</comment>
<evidence type="ECO:0000256" key="3">
    <source>
        <dbReference type="ARBA" id="ARBA00022452"/>
    </source>
</evidence>
<name>A0A562MGZ0_9SPHI</name>
<feature type="domain" description="TonB-dependent receptor plug" evidence="15">
    <location>
        <begin position="146"/>
        <end position="239"/>
    </location>
</feature>
<evidence type="ECO:0000259" key="15">
    <source>
        <dbReference type="Pfam" id="PF07715"/>
    </source>
</evidence>
<keyword evidence="7" id="KW-0408">Iron</keyword>
<feature type="domain" description="TonB-dependent receptor-like beta-barrel" evidence="14">
    <location>
        <begin position="432"/>
        <end position="819"/>
    </location>
</feature>
<dbReference type="GO" id="GO:0009279">
    <property type="term" value="C:cell outer membrane"/>
    <property type="evidence" value="ECO:0007669"/>
    <property type="project" value="UniProtKB-SubCell"/>
</dbReference>
<dbReference type="PANTHER" id="PTHR32552:SF68">
    <property type="entry name" value="FERRICHROME OUTER MEMBRANE TRANSPORTER_PHAGE RECEPTOR"/>
    <property type="match status" value="1"/>
</dbReference>
<dbReference type="Pfam" id="PF13715">
    <property type="entry name" value="CarbopepD_reg_2"/>
    <property type="match status" value="1"/>
</dbReference>
<keyword evidence="6" id="KW-0732">Signal</keyword>
<keyword evidence="5 12" id="KW-0812">Transmembrane</keyword>
<evidence type="ECO:0000256" key="1">
    <source>
        <dbReference type="ARBA" id="ARBA00004571"/>
    </source>
</evidence>
<evidence type="ECO:0000256" key="13">
    <source>
        <dbReference type="RuleBase" id="RU003357"/>
    </source>
</evidence>
<reference evidence="16 17" key="1">
    <citation type="journal article" date="2015" name="Stand. Genomic Sci.">
        <title>Genomic Encyclopedia of Bacterial and Archaeal Type Strains, Phase III: the genomes of soil and plant-associated and newly described type strains.</title>
        <authorList>
            <person name="Whitman W.B."/>
            <person name="Woyke T."/>
            <person name="Klenk H.P."/>
            <person name="Zhou Y."/>
            <person name="Lilburn T.G."/>
            <person name="Beck B.J."/>
            <person name="De Vos P."/>
            <person name="Vandamme P."/>
            <person name="Eisen J.A."/>
            <person name="Garrity G."/>
            <person name="Hugenholtz P."/>
            <person name="Kyrpides N.C."/>
        </authorList>
    </citation>
    <scope>NUCLEOTIDE SEQUENCE [LARGE SCALE GENOMIC DNA]</scope>
    <source>
        <strain evidence="16 17">CGMCC 1.6855</strain>
    </source>
</reference>
<evidence type="ECO:0000313" key="16">
    <source>
        <dbReference type="EMBL" id="TWI19142.1"/>
    </source>
</evidence>
<keyword evidence="11 12" id="KW-0998">Cell outer membrane</keyword>
<evidence type="ECO:0000256" key="8">
    <source>
        <dbReference type="ARBA" id="ARBA00023065"/>
    </source>
</evidence>
<dbReference type="Pfam" id="PF00593">
    <property type="entry name" value="TonB_dep_Rec_b-barrel"/>
    <property type="match status" value="1"/>
</dbReference>
<sequence>MRLFYISISKKSFFAFLYILLLSYSNNVLSQTKSLISGTVLTSEGKPADNVSVYLLNTSFATATDDKGNFELKAPIGTYSLVIKQIGAKIEQQFIEVKEGVNKIPAVVLNMSITDLQEISISSGRINKFTRKSSPYVTKMPLKNLENSQVYSSISKELLKDQQINNLDEALKNAAGVSKSFESTGRAGSGGTTFVLRGFVTQSKLRNGLAGNITTAIDAANVESIEVLKGPSATLFGNSMSSYGGLINRVTKKPFKSMAGEVAYYTGSYGLNRLTADFNTPIDSLGKLLFRMNAAYNAQNGFQENAFRKSFLFAPSISYQVNDKLSFLLDAEFNQLQSAGSQFLYFSGNTPVSQFGVSNAADVNINYRSSFSSRDMIKKGENANVFGQMNYQISKNWKSQSNISLTTSGSSGSSPYYYLIPGAKVRSITSVKAPTTPTKTYNDDLYLQRMVWEPNGTDLNMQIQQNILGDFKVAGIRNRLTVGFDYLQANTNITYNRFSNNDYYNPAGSTAALKGSKMNDVFDFVSITNPGPDYYKFNQTKVDSAYTNRPAGTTLVTRSNTRTYSAFVADVVNITENLNALLSLRIDRFVNKGILNNSTNVTSDGYKQTAYSPKFGLVYQILPEQVSLFANYQNGFVNKTGTDFEGKTFKPEQANQLERGVKFDLFKGILSGNVSYYDIKVKDIVRAYELNPQLSIQNGTQSSKGVEIEVIANPIAGLNLIAGYGYNDSRYTNTSANLDGLRPVSAGPKQLVNFWMSYRVNRGVLEGLGAGFGGNYASKNYAINTVALGQFILPSYEVYNAALFYDQKKYRIGLKMNNIGNTKYWVGNSTMNPQMLREVIANISFKF</sequence>
<dbReference type="CDD" id="cd01347">
    <property type="entry name" value="ligand_gated_channel"/>
    <property type="match status" value="1"/>
</dbReference>
<dbReference type="PROSITE" id="PS52016">
    <property type="entry name" value="TONB_DEPENDENT_REC_3"/>
    <property type="match status" value="1"/>
</dbReference>
<dbReference type="InterPro" id="IPR039426">
    <property type="entry name" value="TonB-dep_rcpt-like"/>
</dbReference>
<dbReference type="Proteomes" id="UP000315908">
    <property type="component" value="Unassembled WGS sequence"/>
</dbReference>
<protein>
    <submittedName>
        <fullName evidence="16">Iron complex outermembrane receptor protein</fullName>
    </submittedName>
</protein>
<dbReference type="AlphaFoldDB" id="A0A562MGZ0"/>
<comment type="similarity">
    <text evidence="12 13">Belongs to the TonB-dependent receptor family.</text>
</comment>
<dbReference type="Gene3D" id="2.60.40.1120">
    <property type="entry name" value="Carboxypeptidase-like, regulatory domain"/>
    <property type="match status" value="1"/>
</dbReference>
<evidence type="ECO:0000256" key="5">
    <source>
        <dbReference type="ARBA" id="ARBA00022692"/>
    </source>
</evidence>
<keyword evidence="10 12" id="KW-0472">Membrane</keyword>
<keyword evidence="8" id="KW-0406">Ion transport</keyword>
<dbReference type="OrthoDB" id="9775095at2"/>
<dbReference type="InterPro" id="IPR000531">
    <property type="entry name" value="Beta-barrel_TonB"/>
</dbReference>
<comment type="caution">
    <text evidence="16">The sequence shown here is derived from an EMBL/GenBank/DDBJ whole genome shotgun (WGS) entry which is preliminary data.</text>
</comment>
<dbReference type="GO" id="GO:0015344">
    <property type="term" value="F:siderophore uptake transmembrane transporter activity"/>
    <property type="evidence" value="ECO:0007669"/>
    <property type="project" value="TreeGrafter"/>
</dbReference>
<keyword evidence="2 12" id="KW-0813">Transport</keyword>
<dbReference type="InterPro" id="IPR012910">
    <property type="entry name" value="Plug_dom"/>
</dbReference>
<dbReference type="SUPFAM" id="SSF49464">
    <property type="entry name" value="Carboxypeptidase regulatory domain-like"/>
    <property type="match status" value="1"/>
</dbReference>
<dbReference type="InterPro" id="IPR008969">
    <property type="entry name" value="CarboxyPept-like_regulatory"/>
</dbReference>
<evidence type="ECO:0000256" key="10">
    <source>
        <dbReference type="ARBA" id="ARBA00023136"/>
    </source>
</evidence>
<evidence type="ECO:0000256" key="7">
    <source>
        <dbReference type="ARBA" id="ARBA00023004"/>
    </source>
</evidence>
<keyword evidence="3 12" id="KW-1134">Transmembrane beta strand</keyword>
<evidence type="ECO:0000256" key="12">
    <source>
        <dbReference type="PROSITE-ProRule" id="PRU01360"/>
    </source>
</evidence>
<dbReference type="PANTHER" id="PTHR32552">
    <property type="entry name" value="FERRICHROME IRON RECEPTOR-RELATED"/>
    <property type="match status" value="1"/>
</dbReference>
<dbReference type="InterPro" id="IPR037066">
    <property type="entry name" value="Plug_dom_sf"/>
</dbReference>
<dbReference type="RefSeq" id="WP_145328343.1">
    <property type="nucleotide sequence ID" value="NZ_VLKR01000014.1"/>
</dbReference>
<proteinExistence type="inferred from homology"/>
<accession>A0A562MGZ0</accession>
<evidence type="ECO:0000256" key="11">
    <source>
        <dbReference type="ARBA" id="ARBA00023237"/>
    </source>
</evidence>
<keyword evidence="9 13" id="KW-0798">TonB box</keyword>
<dbReference type="Pfam" id="PF07715">
    <property type="entry name" value="Plug"/>
    <property type="match status" value="1"/>
</dbReference>
<organism evidence="16 17">
    <name type="scientific">Sphingobacterium siyangense</name>
    <dbReference type="NCBI Taxonomy" id="459529"/>
    <lineage>
        <taxon>Bacteria</taxon>
        <taxon>Pseudomonadati</taxon>
        <taxon>Bacteroidota</taxon>
        <taxon>Sphingobacteriia</taxon>
        <taxon>Sphingobacteriales</taxon>
        <taxon>Sphingobacteriaceae</taxon>
        <taxon>Sphingobacterium</taxon>
    </lineage>
</organism>
<evidence type="ECO:0000256" key="6">
    <source>
        <dbReference type="ARBA" id="ARBA00022729"/>
    </source>
</evidence>
<keyword evidence="16" id="KW-0675">Receptor</keyword>